<gene>
    <name evidence="1" type="ORF">AACH10_05150</name>
</gene>
<organism evidence="1 2">
    <name type="scientific">Pseudaquabacterium inlustre</name>
    <dbReference type="NCBI Taxonomy" id="2984192"/>
    <lineage>
        <taxon>Bacteria</taxon>
        <taxon>Pseudomonadati</taxon>
        <taxon>Pseudomonadota</taxon>
        <taxon>Betaproteobacteria</taxon>
        <taxon>Burkholderiales</taxon>
        <taxon>Sphaerotilaceae</taxon>
        <taxon>Pseudaquabacterium</taxon>
    </lineage>
</organism>
<evidence type="ECO:0000313" key="2">
    <source>
        <dbReference type="Proteomes" id="UP001365405"/>
    </source>
</evidence>
<dbReference type="Pfam" id="PF08895">
    <property type="entry name" value="DUF1840"/>
    <property type="match status" value="1"/>
</dbReference>
<accession>A0ABU9CCM0</accession>
<dbReference type="InterPro" id="IPR014991">
    <property type="entry name" value="DUF1840"/>
</dbReference>
<protein>
    <submittedName>
        <fullName evidence="1">DUF1840 domain-containing protein</fullName>
    </submittedName>
</protein>
<dbReference type="Proteomes" id="UP001365405">
    <property type="component" value="Unassembled WGS sequence"/>
</dbReference>
<name>A0ABU9CCM0_9BURK</name>
<sequence length="107" mass="11225">MIYKFKSKAAGDVIMLGPNGDALLRILGREPAPKGIIEPPAMPGAIAAIEQAVQAAEAARAEAERDAAAQGDTLPPAEGVGLRQRVWPMVDMLRRAAAAEEPVVWGV</sequence>
<proteinExistence type="predicted"/>
<reference evidence="1 2" key="1">
    <citation type="submission" date="2024-04" db="EMBL/GenBank/DDBJ databases">
        <title>Novel species of the genus Ideonella isolated from streams.</title>
        <authorList>
            <person name="Lu H."/>
        </authorList>
    </citation>
    <scope>NUCLEOTIDE SEQUENCE [LARGE SCALE GENOMIC DNA]</scope>
    <source>
        <strain evidence="1 2">DXS22W</strain>
    </source>
</reference>
<keyword evidence="2" id="KW-1185">Reference proteome</keyword>
<dbReference type="EMBL" id="JBBUTH010000002">
    <property type="protein sequence ID" value="MEK8049619.1"/>
    <property type="molecule type" value="Genomic_DNA"/>
</dbReference>
<comment type="caution">
    <text evidence="1">The sequence shown here is derived from an EMBL/GenBank/DDBJ whole genome shotgun (WGS) entry which is preliminary data.</text>
</comment>
<evidence type="ECO:0000313" key="1">
    <source>
        <dbReference type="EMBL" id="MEK8049619.1"/>
    </source>
</evidence>